<dbReference type="Gene3D" id="3.30.310.250">
    <property type="entry name" value="Sporulation inhibitor of replication protein SirA"/>
    <property type="match status" value="1"/>
</dbReference>
<evidence type="ECO:0000313" key="1">
    <source>
        <dbReference type="EMBL" id="MFD1608259.1"/>
    </source>
</evidence>
<organism evidence="1 2">
    <name type="scientific">Oceanobacillus luteolus</name>
    <dbReference type="NCBI Taxonomy" id="1274358"/>
    <lineage>
        <taxon>Bacteria</taxon>
        <taxon>Bacillati</taxon>
        <taxon>Bacillota</taxon>
        <taxon>Bacilli</taxon>
        <taxon>Bacillales</taxon>
        <taxon>Bacillaceae</taxon>
        <taxon>Oceanobacillus</taxon>
    </lineage>
</organism>
<dbReference type="Pfam" id="PF10747">
    <property type="entry name" value="SirA"/>
    <property type="match status" value="1"/>
</dbReference>
<sequence length="157" mass="19098">MERKGVLSMYTYSIFSIKSKIAKHYFYKTGILYRFLNEFKERPNFKYIQLQYNYVIEPLNLDDIANYIQEKDARLIIDKRNTYLKIYWEGKTMTIYEDDRHLEVTCSSIEDVEEFFFPALRKSPHFYFVISNSLKDYGWLSVKNNRMLDNPILYSFH</sequence>
<accession>A0ABW4HRT9</accession>
<keyword evidence="2" id="KW-1185">Reference proteome</keyword>
<dbReference type="Proteomes" id="UP001597221">
    <property type="component" value="Unassembled WGS sequence"/>
</dbReference>
<protein>
    <submittedName>
        <fullName evidence="1">Sporulation inhibitor of replication protein SirA</fullName>
    </submittedName>
</protein>
<proteinExistence type="predicted"/>
<gene>
    <name evidence="1" type="primary">sirA</name>
    <name evidence="1" type="ORF">ACFSBH_11380</name>
</gene>
<dbReference type="InterPro" id="IPR038449">
    <property type="entry name" value="SirA_sf"/>
</dbReference>
<dbReference type="RefSeq" id="WP_251510517.1">
    <property type="nucleotide sequence ID" value="NZ_JAMBON010000001.1"/>
</dbReference>
<name>A0ABW4HRT9_9BACI</name>
<dbReference type="EMBL" id="JBHUDE010000049">
    <property type="protein sequence ID" value="MFD1608259.1"/>
    <property type="molecule type" value="Genomic_DNA"/>
</dbReference>
<comment type="caution">
    <text evidence="1">The sequence shown here is derived from an EMBL/GenBank/DDBJ whole genome shotgun (WGS) entry which is preliminary data.</text>
</comment>
<evidence type="ECO:0000313" key="2">
    <source>
        <dbReference type="Proteomes" id="UP001597221"/>
    </source>
</evidence>
<dbReference type="InterPro" id="IPR019683">
    <property type="entry name" value="SirA"/>
</dbReference>
<reference evidence="2" key="1">
    <citation type="journal article" date="2019" name="Int. J. Syst. Evol. Microbiol.">
        <title>The Global Catalogue of Microorganisms (GCM) 10K type strain sequencing project: providing services to taxonomists for standard genome sequencing and annotation.</title>
        <authorList>
            <consortium name="The Broad Institute Genomics Platform"/>
            <consortium name="The Broad Institute Genome Sequencing Center for Infectious Disease"/>
            <person name="Wu L."/>
            <person name="Ma J."/>
        </authorList>
    </citation>
    <scope>NUCLEOTIDE SEQUENCE [LARGE SCALE GENOMIC DNA]</scope>
    <source>
        <strain evidence="2">CGMCC 1.12376</strain>
    </source>
</reference>